<dbReference type="GO" id="GO:0051301">
    <property type="term" value="P:cell division"/>
    <property type="evidence" value="ECO:0007669"/>
    <property type="project" value="UniProtKB-KW"/>
</dbReference>
<accession>A0A061HXU4</accession>
<dbReference type="EMBL" id="KE685664">
    <property type="protein sequence ID" value="ERE65197.1"/>
    <property type="molecule type" value="Genomic_DNA"/>
</dbReference>
<dbReference type="InterPro" id="IPR006671">
    <property type="entry name" value="Cyclin_N"/>
</dbReference>
<evidence type="ECO:0000313" key="10">
    <source>
        <dbReference type="EMBL" id="ERE65197.1"/>
    </source>
</evidence>
<keyword evidence="7" id="KW-0732">Signal</keyword>
<dbReference type="Proteomes" id="UP000030759">
    <property type="component" value="Unassembled WGS sequence"/>
</dbReference>
<evidence type="ECO:0000256" key="1">
    <source>
        <dbReference type="ARBA" id="ARBA00006955"/>
    </source>
</evidence>
<feature type="compositionally biased region" description="Polar residues" evidence="6">
    <location>
        <begin position="393"/>
        <end position="409"/>
    </location>
</feature>
<evidence type="ECO:0000256" key="3">
    <source>
        <dbReference type="ARBA" id="ARBA00023127"/>
    </source>
</evidence>
<evidence type="ECO:0000256" key="2">
    <source>
        <dbReference type="ARBA" id="ARBA00022618"/>
    </source>
</evidence>
<feature type="compositionally biased region" description="Basic residues" evidence="6">
    <location>
        <begin position="541"/>
        <end position="556"/>
    </location>
</feature>
<dbReference type="Proteomes" id="UP000694386">
    <property type="component" value="Unplaced"/>
</dbReference>
<organism evidence="10 12">
    <name type="scientific">Cricetulus griseus</name>
    <name type="common">Chinese hamster</name>
    <name type="synonym">Cricetulus barabensis griseus</name>
    <dbReference type="NCBI Taxonomy" id="10029"/>
    <lineage>
        <taxon>Eukaryota</taxon>
        <taxon>Metazoa</taxon>
        <taxon>Chordata</taxon>
        <taxon>Craniata</taxon>
        <taxon>Vertebrata</taxon>
        <taxon>Euteleostomi</taxon>
        <taxon>Mammalia</taxon>
        <taxon>Eutheria</taxon>
        <taxon>Euarchontoglires</taxon>
        <taxon>Glires</taxon>
        <taxon>Rodentia</taxon>
        <taxon>Myomorpha</taxon>
        <taxon>Muroidea</taxon>
        <taxon>Cricetidae</taxon>
        <taxon>Cricetinae</taxon>
        <taxon>Cricetulus</taxon>
    </lineage>
</organism>
<dbReference type="SMART" id="SM01332">
    <property type="entry name" value="Cyclin_C"/>
    <property type="match status" value="1"/>
</dbReference>
<evidence type="ECO:0000256" key="4">
    <source>
        <dbReference type="ARBA" id="ARBA00023306"/>
    </source>
</evidence>
<feature type="domain" description="Cyclin-like" evidence="8">
    <location>
        <begin position="1199"/>
        <end position="1283"/>
    </location>
</feature>
<keyword evidence="4" id="KW-0131">Cell cycle</keyword>
<feature type="chain" id="PRO_5044539128" evidence="7">
    <location>
        <begin position="18"/>
        <end position="1371"/>
    </location>
</feature>
<reference evidence="10" key="2">
    <citation type="submission" date="2013-03" db="EMBL/GenBank/DDBJ databases">
        <title>Chinese hamster genome sequenced from sorted chromosomes.</title>
        <authorList>
            <person name="Brinkrolf K."/>
            <person name="Rupp O."/>
            <person name="Laux H."/>
            <person name="Kollin F."/>
            <person name="Ernst W."/>
            <person name="Linke B."/>
            <person name="Kofler R."/>
            <person name="Romand S."/>
            <person name="Hesse F."/>
            <person name="Budach W.E."/>
            <person name="Galosy S."/>
            <person name="Muller D."/>
            <person name="Noll T."/>
            <person name="Wienberg J."/>
            <person name="Jostock T."/>
            <person name="Leonard M."/>
            <person name="Grillari J."/>
            <person name="Tauch A."/>
            <person name="Goesmann A."/>
            <person name="Helk B."/>
            <person name="Mott J.E."/>
            <person name="Puehler A."/>
            <person name="Borth N."/>
        </authorList>
    </citation>
    <scope>NUCLEOTIDE SEQUENCE</scope>
    <source>
        <strain evidence="10">17A/GY</strain>
    </source>
</reference>
<sequence>MFGKWMLFSLAASCGHLLWFLGDKNNAGLLVKVRKFMLCQSMFRFCRTIRRSLEGPAYLVFVKQSNQLHSILVVHSLGRVMAAVKNGEDNQTTSSPSFQDTAKKRSAFEDLTNASQSQTVQLKKEDNTELRNHVSKRTSKEVGEITQIKTSKLGLVTSLSNTEKQFILDIPTNSKALTTEKPSVFEKTLVLNEEPTTEETSLMKKTLQRRAYHQETFLMEPPLMLLEETEVYDGLDTEPMTSEMMDEPEEAEIIEEVIYSKKPDTRESTLTSKATFTSSPLSLKNKPAIQEEKYIIRGKSSFRKKSLELKVVTTREKSVIRKPSFKKKHPATEMKSLIQEPSLLQEKYNAQGEASILKKPLQENTNNKDDILTEPVTLKGKHSTNETTHTKKLFSSKNNRDTQGSNINFTSLGVQPVTHEHEPFKKSTTKKHSHFQGLSALPDKHIAGLEMSTVEKSLTLQKTTTREEVLHFPVAPVLKKQRSMEEAPRVKKHSSSKKKRHLPKRRHLVNNPAVQEPVTNEPLSFKKSTIEKEPPIQRPSALRKRHTSPRILSRSKRLCAPGKRHMVEESHCQLTSAFKKRCIMEEPAFTHKHLALEMQQTFSQGTMLHLKNPPVLQTTTLGAESLAKEPLPFKKENTAIPKTKCATHIIPLWPAQAEWLEKVDANRNFFSTKPGSLRNETITGFQQNPSSLNEESSIPQKLPPSMPLAAEKTASQEGEYSKESVTLNDDNMFFSPELFSPYSYTYEDTFKSQKSLDLQEKTDRKKDSHRKLFDSQDSVSEEEAFLRKLFCKDRYPSSAESSQERTVALEQEFVLKKILEENSSGEVDGSFSYHSLHFQSYPSPMVEAAVEPLHFQEELSMEKMAVPMKPLITQDNSTEEAVLNKYTSDTINQCWPLQETASIKDEAVVKEPLPPQEQTRADLVTVLKELLVIVKKPDVEKVALTLQEKPPSNVEVLLNEVLELMEKPRIGGESILEEPLALQENPSKKTEATLKEPLALKENLSIEKASPKEILTSDHNPDIEKDDVTRNILDVEESIETLALHEGLTAADQLAFTDLLALEDTSIIDEEEFFKSFLAFPQDNNTYMPTNALECRAGNSNALVPTEETFNPVMNSSPCESASKDLQSAVGEKQTEVIILDDSDTAESIEKEDRNPALNSVYIKEIFIYLRQREEKFIVMKYMDRQMELTSDMRAILVDWLVEVQTSFQMSHETLYLTVKLVDHYLMKAQCKKDNLQLLGSTAYMIAAKFECICASMKTLTLSRFICEMTLQEYDYVQEKPSKLAAASFALALYMRNLNNCIPLLEHYTGYEIAELQTLVRKLNNSLLFRPHSCLKNVYEKYAEEAFFEVSKIPPLDKNTLEEILLWSLLS</sequence>
<feature type="compositionally biased region" description="Basic and acidic residues" evidence="6">
    <location>
        <begin position="757"/>
        <end position="774"/>
    </location>
</feature>
<feature type="region of interest" description="Disordered" evidence="6">
    <location>
        <begin position="677"/>
        <end position="722"/>
    </location>
</feature>
<evidence type="ECO:0000313" key="12">
    <source>
        <dbReference type="Proteomes" id="UP000030759"/>
    </source>
</evidence>
<feature type="domain" description="Cyclin C-terminal" evidence="9">
    <location>
        <begin position="1241"/>
        <end position="1356"/>
    </location>
</feature>
<evidence type="ECO:0000313" key="11">
    <source>
        <dbReference type="Ensembl" id="ENSCGRP00001016734.1"/>
    </source>
</evidence>
<dbReference type="InterPro" id="IPR039361">
    <property type="entry name" value="Cyclin"/>
</dbReference>
<dbReference type="Ensembl" id="ENSCGRT00001020978.1">
    <property type="protein sequence ID" value="ENSCGRP00001016734.1"/>
    <property type="gene ID" value="ENSCGRG00001016975.1"/>
</dbReference>
<gene>
    <name evidence="10" type="ORF">H671_xg20445</name>
</gene>
<dbReference type="InterPro" id="IPR036915">
    <property type="entry name" value="Cyclin-like_sf"/>
</dbReference>
<name>A0A061HXU4_CRIGR</name>
<dbReference type="InterPro" id="IPR013763">
    <property type="entry name" value="Cyclin-like_dom"/>
</dbReference>
<dbReference type="OMA" id="RCVHASM"/>
<dbReference type="FunFam" id="1.10.472.10:FF:000001">
    <property type="entry name" value="G2/mitotic-specific cyclin"/>
    <property type="match status" value="1"/>
</dbReference>
<protein>
    <submittedName>
        <fullName evidence="11">Cyclin B3</fullName>
    </submittedName>
    <submittedName>
        <fullName evidence="10">G2/mitotic-specific cyclin-B3</fullName>
    </submittedName>
</protein>
<keyword evidence="2" id="KW-0132">Cell division</keyword>
<proteinExistence type="inferred from homology"/>
<feature type="compositionally biased region" description="Polar residues" evidence="6">
    <location>
        <begin position="713"/>
        <end position="722"/>
    </location>
</feature>
<feature type="compositionally biased region" description="Basic residues" evidence="6">
    <location>
        <begin position="490"/>
        <end position="508"/>
    </location>
</feature>
<evidence type="ECO:0000256" key="7">
    <source>
        <dbReference type="SAM" id="SignalP"/>
    </source>
</evidence>
<reference evidence="12" key="1">
    <citation type="journal article" date="2013" name="Nat. Biotechnol.">
        <title>Chinese hamster genome sequenced from sorted chromosomes.</title>
        <authorList>
            <person name="Brinkrolf K."/>
            <person name="Rupp O."/>
            <person name="Laux H."/>
            <person name="Kollin F."/>
            <person name="Ernst W."/>
            <person name="Linke B."/>
            <person name="Kofler R."/>
            <person name="Romand S."/>
            <person name="Hesse F."/>
            <person name="Budach W.E."/>
            <person name="Galosy S."/>
            <person name="Muller D."/>
            <person name="Noll T."/>
            <person name="Wienberg J."/>
            <person name="Jostock T."/>
            <person name="Leonard M."/>
            <person name="Grillari J."/>
            <person name="Tauch A."/>
            <person name="Goesmann A."/>
            <person name="Helk B."/>
            <person name="Mott J.E."/>
            <person name="Puhler A."/>
            <person name="Borth N."/>
        </authorList>
    </citation>
    <scope>NUCLEOTIDE SEQUENCE [LARGE SCALE GENOMIC DNA]</scope>
    <source>
        <strain evidence="12">17A/GY</strain>
    </source>
</reference>
<comment type="similarity">
    <text evidence="1">Belongs to the cyclin family. Cyclin AB subfamily.</text>
</comment>
<feature type="region of interest" description="Disordered" evidence="6">
    <location>
        <begin position="381"/>
        <end position="409"/>
    </location>
</feature>
<dbReference type="InterPro" id="IPR004367">
    <property type="entry name" value="Cyclin_C-dom"/>
</dbReference>
<feature type="signal peptide" evidence="7">
    <location>
        <begin position="1"/>
        <end position="17"/>
    </location>
</feature>
<dbReference type="InterPro" id="IPR048258">
    <property type="entry name" value="Cyclins_cyclin-box"/>
</dbReference>
<dbReference type="PROSITE" id="PS00292">
    <property type="entry name" value="CYCLINS"/>
    <property type="match status" value="1"/>
</dbReference>
<keyword evidence="3 5" id="KW-0195">Cyclin</keyword>
<dbReference type="SMART" id="SM00385">
    <property type="entry name" value="CYCLIN"/>
    <property type="match status" value="1"/>
</dbReference>
<evidence type="ECO:0000259" key="9">
    <source>
        <dbReference type="SMART" id="SM01332"/>
    </source>
</evidence>
<dbReference type="Gene3D" id="1.10.472.10">
    <property type="entry name" value="Cyclin-like"/>
    <property type="match status" value="1"/>
</dbReference>
<feature type="compositionally biased region" description="Polar residues" evidence="6">
    <location>
        <begin position="677"/>
        <end position="699"/>
    </location>
</feature>
<feature type="region of interest" description="Disordered" evidence="6">
    <location>
        <begin position="480"/>
        <end position="556"/>
    </location>
</feature>
<reference evidence="11" key="3">
    <citation type="submission" date="2025-05" db="UniProtKB">
        <authorList>
            <consortium name="Ensembl"/>
        </authorList>
    </citation>
    <scope>IDENTIFICATION</scope>
</reference>
<dbReference type="SUPFAM" id="SSF47954">
    <property type="entry name" value="Cyclin-like"/>
    <property type="match status" value="2"/>
</dbReference>
<feature type="region of interest" description="Disordered" evidence="6">
    <location>
        <begin position="755"/>
        <end position="774"/>
    </location>
</feature>
<evidence type="ECO:0000256" key="5">
    <source>
        <dbReference type="RuleBase" id="RU000383"/>
    </source>
</evidence>
<dbReference type="Pfam" id="PF00134">
    <property type="entry name" value="Cyclin_N"/>
    <property type="match status" value="1"/>
</dbReference>
<dbReference type="PANTHER" id="PTHR10177">
    <property type="entry name" value="CYCLINS"/>
    <property type="match status" value="1"/>
</dbReference>
<evidence type="ECO:0000259" key="8">
    <source>
        <dbReference type="SMART" id="SM00385"/>
    </source>
</evidence>
<evidence type="ECO:0000256" key="6">
    <source>
        <dbReference type="SAM" id="MobiDB-lite"/>
    </source>
</evidence>